<keyword evidence="2 5" id="KW-0812">Transmembrane</keyword>
<gene>
    <name evidence="5 8" type="primary">nuoN</name>
    <name evidence="8" type="ORF">JR050_03430</name>
</gene>
<dbReference type="EMBL" id="JAFELM010000016">
    <property type="protein sequence ID" value="MBM6616731.1"/>
    <property type="molecule type" value="Genomic_DNA"/>
</dbReference>
<protein>
    <recommendedName>
        <fullName evidence="5">NADH-quinone oxidoreductase subunit N</fullName>
        <ecNumber evidence="5">7.1.1.-</ecNumber>
    </recommendedName>
    <alternativeName>
        <fullName evidence="5">NADH dehydrogenase I subunit N</fullName>
    </alternativeName>
    <alternativeName>
        <fullName evidence="5">NDH-1 subunit N</fullName>
    </alternativeName>
</protein>
<feature type="transmembrane region" description="Helical" evidence="5">
    <location>
        <begin position="316"/>
        <end position="337"/>
    </location>
</feature>
<feature type="transmembrane region" description="Helical" evidence="5">
    <location>
        <begin position="12"/>
        <end position="34"/>
    </location>
</feature>
<dbReference type="InterPro" id="IPR001750">
    <property type="entry name" value="ND/Mrp_TM"/>
</dbReference>
<evidence type="ECO:0000256" key="5">
    <source>
        <dbReference type="HAMAP-Rule" id="MF_00445"/>
    </source>
</evidence>
<feature type="transmembrane region" description="Helical" evidence="5">
    <location>
        <begin position="113"/>
        <end position="130"/>
    </location>
</feature>
<feature type="transmembrane region" description="Helical" evidence="5">
    <location>
        <begin position="82"/>
        <end position="101"/>
    </location>
</feature>
<evidence type="ECO:0000259" key="7">
    <source>
        <dbReference type="Pfam" id="PF00361"/>
    </source>
</evidence>
<accession>A0ABS2DE39</accession>
<feature type="transmembrane region" description="Helical" evidence="5">
    <location>
        <begin position="459"/>
        <end position="480"/>
    </location>
</feature>
<name>A0ABS2DE39_9BACI</name>
<feature type="domain" description="NADH:quinone oxidoreductase/Mrp antiporter transmembrane" evidence="7">
    <location>
        <begin position="130"/>
        <end position="435"/>
    </location>
</feature>
<feature type="transmembrane region" description="Helical" evidence="5">
    <location>
        <begin position="422"/>
        <end position="447"/>
    </location>
</feature>
<keyword evidence="8" id="KW-0560">Oxidoreductase</keyword>
<keyword evidence="5" id="KW-0813">Transport</keyword>
<keyword evidence="3 5" id="KW-1133">Transmembrane helix</keyword>
<evidence type="ECO:0000256" key="4">
    <source>
        <dbReference type="ARBA" id="ARBA00023136"/>
    </source>
</evidence>
<dbReference type="HAMAP" id="MF_00445">
    <property type="entry name" value="NDH1_NuoN_1"/>
    <property type="match status" value="1"/>
</dbReference>
<feature type="transmembrane region" description="Helical" evidence="5">
    <location>
        <begin position="291"/>
        <end position="309"/>
    </location>
</feature>
<feature type="transmembrane region" description="Helical" evidence="5">
    <location>
        <begin position="136"/>
        <end position="155"/>
    </location>
</feature>
<feature type="transmembrane region" description="Helical" evidence="5">
    <location>
        <begin position="385"/>
        <end position="410"/>
    </location>
</feature>
<reference evidence="8 9" key="1">
    <citation type="submission" date="2021-02" db="EMBL/GenBank/DDBJ databases">
        <title>Bacillus sp. RD4P76, an endophyte from a halophyte.</title>
        <authorList>
            <person name="Sun J.-Q."/>
        </authorList>
    </citation>
    <scope>NUCLEOTIDE SEQUENCE [LARGE SCALE GENOMIC DNA]</scope>
    <source>
        <strain evidence="8 9">RD4P76</strain>
    </source>
</reference>
<feature type="transmembrane region" description="Helical" evidence="5">
    <location>
        <begin position="209"/>
        <end position="229"/>
    </location>
</feature>
<keyword evidence="5" id="KW-0874">Quinone</keyword>
<comment type="similarity">
    <text evidence="5">Belongs to the complex I subunit 2 family.</text>
</comment>
<feature type="transmembrane region" description="Helical" evidence="5">
    <location>
        <begin position="250"/>
        <end position="271"/>
    </location>
</feature>
<feature type="transmembrane region" description="Helical" evidence="5">
    <location>
        <begin position="43"/>
        <end position="62"/>
    </location>
</feature>
<dbReference type="RefSeq" id="WP_204202118.1">
    <property type="nucleotide sequence ID" value="NZ_JAFELM010000016.1"/>
</dbReference>
<evidence type="ECO:0000313" key="8">
    <source>
        <dbReference type="EMBL" id="MBM6616731.1"/>
    </source>
</evidence>
<keyword evidence="9" id="KW-1185">Reference proteome</keyword>
<feature type="transmembrane region" description="Helical" evidence="5">
    <location>
        <begin position="167"/>
        <end position="189"/>
    </location>
</feature>
<dbReference type="EC" id="7.1.1.-" evidence="5"/>
<evidence type="ECO:0000256" key="3">
    <source>
        <dbReference type="ARBA" id="ARBA00022989"/>
    </source>
</evidence>
<keyword evidence="5" id="KW-0520">NAD</keyword>
<dbReference type="PANTHER" id="PTHR22773">
    <property type="entry name" value="NADH DEHYDROGENASE"/>
    <property type="match status" value="1"/>
</dbReference>
<keyword evidence="5" id="KW-1003">Cell membrane</keyword>
<comment type="function">
    <text evidence="5">NDH-1 shuttles electrons from NADH, via FMN and iron-sulfur (Fe-S) centers, to quinones in the respiratory chain. The immediate electron acceptor for the enzyme in this species is believed to be a menaquinone. Couples the redox reaction to proton translocation (for every two electrons transferred, four hydrogen ions are translocated across the cytoplasmic membrane), and thus conserves the redox energy in a proton gradient.</text>
</comment>
<evidence type="ECO:0000256" key="6">
    <source>
        <dbReference type="RuleBase" id="RU000320"/>
    </source>
</evidence>
<dbReference type="InterPro" id="IPR010096">
    <property type="entry name" value="NADH-Q_OxRdtase_suN/2"/>
</dbReference>
<comment type="catalytic activity">
    <reaction evidence="5">
        <text>a quinone + NADH + 5 H(+)(in) = a quinol + NAD(+) + 4 H(+)(out)</text>
        <dbReference type="Rhea" id="RHEA:57888"/>
        <dbReference type="ChEBI" id="CHEBI:15378"/>
        <dbReference type="ChEBI" id="CHEBI:24646"/>
        <dbReference type="ChEBI" id="CHEBI:57540"/>
        <dbReference type="ChEBI" id="CHEBI:57945"/>
        <dbReference type="ChEBI" id="CHEBI:132124"/>
    </reaction>
</comment>
<keyword evidence="4 5" id="KW-0472">Membrane</keyword>
<dbReference type="NCBIfam" id="NF004446">
    <property type="entry name" value="PRK05777.2-4"/>
    <property type="match status" value="1"/>
</dbReference>
<comment type="subunit">
    <text evidence="5">NDH-1 is composed of 14 different subunits. Subunits NuoA, H, J, K, L, M, N constitute the membrane sector of the complex.</text>
</comment>
<feature type="transmembrane region" description="Helical" evidence="5">
    <location>
        <begin position="343"/>
        <end position="365"/>
    </location>
</feature>
<evidence type="ECO:0000256" key="1">
    <source>
        <dbReference type="ARBA" id="ARBA00004651"/>
    </source>
</evidence>
<evidence type="ECO:0000313" key="9">
    <source>
        <dbReference type="Proteomes" id="UP001518925"/>
    </source>
</evidence>
<evidence type="ECO:0000256" key="2">
    <source>
        <dbReference type="ARBA" id="ARBA00022692"/>
    </source>
</evidence>
<dbReference type="Proteomes" id="UP001518925">
    <property type="component" value="Unassembled WGS sequence"/>
</dbReference>
<dbReference type="NCBIfam" id="TIGR01770">
    <property type="entry name" value="NDH_I_N"/>
    <property type="match status" value="1"/>
</dbReference>
<proteinExistence type="inferred from homology"/>
<organism evidence="8 9">
    <name type="scientific">Bacillus suaedaesalsae</name>
    <dbReference type="NCBI Taxonomy" id="2810349"/>
    <lineage>
        <taxon>Bacteria</taxon>
        <taxon>Bacillati</taxon>
        <taxon>Bacillota</taxon>
        <taxon>Bacilli</taxon>
        <taxon>Bacillales</taxon>
        <taxon>Bacillaceae</taxon>
        <taxon>Bacillus</taxon>
    </lineage>
</organism>
<keyword evidence="5" id="KW-1278">Translocase</keyword>
<comment type="caution">
    <text evidence="8">The sequence shown here is derived from an EMBL/GenBank/DDBJ whole genome shotgun (WGS) entry which is preliminary data.</text>
</comment>
<sequence>MDLETILSFNWGAMAPEFIILGVATLLSLLDLFVKQSVDRKQFAWLGLAGIIVALGFVFMQLDDPATQILENTYRLDSFSKIFKIVLLIGAGFVMLLAAGYEPKEKLEDKGEFYYLFLTALLGAMMMASSGDLVTLFVGLELLSLSSYILAGLRKKHLPSNEAAMKYLINGGISTAITLFGMSYVYGLTGSTNLIEIRTQLAGYISPDLQYLVAISFFILFVGLAFKIASAPFHMWAADVYQGSPMPVTAFLSVVSKTAGFVIILRLFLTIFSQAPANGGTTGLLTAMQDYIAIIAAVTMIVGNLLALRQRNVKRLFAYSSIAHAGYVLVAFMALSPFMFDGIWFYLLAYVLMNLGAFAVLQIVVTKTGKEDIAEFAGLYRTSPFLAIALGVFILSLAGIPGTAGFIAKLNIFLGTLFMEHYVLAAVMITVTVISYVYYFGLLTQLFFRPAAHKEGYKLPVSIIIVIVLALAGTIALGVFPDLALNLFYDNTNFGFDFLQ</sequence>
<dbReference type="GO" id="GO:0016491">
    <property type="term" value="F:oxidoreductase activity"/>
    <property type="evidence" value="ECO:0007669"/>
    <property type="project" value="UniProtKB-KW"/>
</dbReference>
<dbReference type="Pfam" id="PF00361">
    <property type="entry name" value="Proton_antipo_M"/>
    <property type="match status" value="1"/>
</dbReference>
<comment type="subcellular location">
    <subcellularLocation>
        <location evidence="1 5">Cell membrane</location>
        <topology evidence="1 5">Multi-pass membrane protein</topology>
    </subcellularLocation>
    <subcellularLocation>
        <location evidence="6">Membrane</location>
        <topology evidence="6">Multi-pass membrane protein</topology>
    </subcellularLocation>
</comment>